<protein>
    <submittedName>
        <fullName evidence="4">Response regulator</fullName>
    </submittedName>
</protein>
<dbReference type="SMART" id="SM00448">
    <property type="entry name" value="REC"/>
    <property type="match status" value="1"/>
</dbReference>
<dbReference type="InterPro" id="IPR003607">
    <property type="entry name" value="HD/PDEase_dom"/>
</dbReference>
<evidence type="ECO:0000256" key="1">
    <source>
        <dbReference type="PROSITE-ProRule" id="PRU00169"/>
    </source>
</evidence>
<dbReference type="GO" id="GO:0000160">
    <property type="term" value="P:phosphorelay signal transduction system"/>
    <property type="evidence" value="ECO:0007669"/>
    <property type="project" value="InterPro"/>
</dbReference>
<dbReference type="PANTHER" id="PTHR45228:SF1">
    <property type="entry name" value="CYCLIC DI-GMP PHOSPHODIESTERASE TM_0186"/>
    <property type="match status" value="1"/>
</dbReference>
<accession>A0A410H566</accession>
<evidence type="ECO:0000313" key="5">
    <source>
        <dbReference type="Proteomes" id="UP000285478"/>
    </source>
</evidence>
<dbReference type="InterPro" id="IPR001789">
    <property type="entry name" value="Sig_transdc_resp-reg_receiver"/>
</dbReference>
<proteinExistence type="predicted"/>
<keyword evidence="5" id="KW-1185">Reference proteome</keyword>
<dbReference type="Gene3D" id="3.40.50.2300">
    <property type="match status" value="1"/>
</dbReference>
<dbReference type="Gene3D" id="1.10.3210.10">
    <property type="entry name" value="Hypothetical protein af1432"/>
    <property type="match status" value="1"/>
</dbReference>
<dbReference type="GO" id="GO:0008081">
    <property type="term" value="F:phosphoric diester hydrolase activity"/>
    <property type="evidence" value="ECO:0007669"/>
    <property type="project" value="UniProtKB-ARBA"/>
</dbReference>
<dbReference type="EMBL" id="CP035033">
    <property type="protein sequence ID" value="QAB16074.1"/>
    <property type="molecule type" value="Genomic_DNA"/>
</dbReference>
<evidence type="ECO:0000259" key="3">
    <source>
        <dbReference type="PROSITE" id="PS51832"/>
    </source>
</evidence>
<sequence>MFRDQIHETNILVIDDQQMNLDLVRDLLDVEGFRHVHTTKDPLQLSLLLNQLDIDLVLLDINMPILDGFACLALIKQHFTVDSVPPVIMLTAQNDQDNRVKALRGGASDYVMKPFNRYELLKRIEIQLENWLMKKMLRQQNKMLEKKVWERTKALEDAHHEIIYRLGRAAEYRDNETGNHVKRVSFYSEKIALKAGLGKNKAHMIRIASPMHDVGKIGISDEIMLKPGKLSDDEYFEMQRHVEIGAEILEGHDSEVLRIAYEIALTHHEKYNGKGYPKGLLGEDIPISGRIVAIADVFDALTSERPYKKAWSVEKAVHLIESEKGEHFDPYLVECFIAILPQILEIKAAYADADNA</sequence>
<evidence type="ECO:0000313" key="4">
    <source>
        <dbReference type="EMBL" id="QAB16074.1"/>
    </source>
</evidence>
<name>A0A410H566_9GAMM</name>
<dbReference type="RefSeq" id="WP_127119250.1">
    <property type="nucleotide sequence ID" value="NZ_CP035033.1"/>
</dbReference>
<dbReference type="PROSITE" id="PS51832">
    <property type="entry name" value="HD_GYP"/>
    <property type="match status" value="1"/>
</dbReference>
<dbReference type="Pfam" id="PF00072">
    <property type="entry name" value="Response_reg"/>
    <property type="match status" value="1"/>
</dbReference>
<gene>
    <name evidence="4" type="ORF">EPV75_10535</name>
</gene>
<organism evidence="4 5">
    <name type="scientific">Hydrogenovibrio thermophilus</name>
    <dbReference type="NCBI Taxonomy" id="265883"/>
    <lineage>
        <taxon>Bacteria</taxon>
        <taxon>Pseudomonadati</taxon>
        <taxon>Pseudomonadota</taxon>
        <taxon>Gammaproteobacteria</taxon>
        <taxon>Thiotrichales</taxon>
        <taxon>Piscirickettsiaceae</taxon>
        <taxon>Hydrogenovibrio</taxon>
    </lineage>
</organism>
<dbReference type="PROSITE" id="PS50110">
    <property type="entry name" value="RESPONSE_REGULATORY"/>
    <property type="match status" value="1"/>
</dbReference>
<dbReference type="InterPro" id="IPR011006">
    <property type="entry name" value="CheY-like_superfamily"/>
</dbReference>
<dbReference type="Proteomes" id="UP000285478">
    <property type="component" value="Chromosome"/>
</dbReference>
<dbReference type="InterPro" id="IPR037522">
    <property type="entry name" value="HD_GYP_dom"/>
</dbReference>
<evidence type="ECO:0000259" key="2">
    <source>
        <dbReference type="PROSITE" id="PS50110"/>
    </source>
</evidence>
<dbReference type="SMART" id="SM00471">
    <property type="entry name" value="HDc"/>
    <property type="match status" value="1"/>
</dbReference>
<dbReference type="PANTHER" id="PTHR45228">
    <property type="entry name" value="CYCLIC DI-GMP PHOSPHODIESTERASE TM_0186-RELATED"/>
    <property type="match status" value="1"/>
</dbReference>
<reference evidence="4 5" key="1">
    <citation type="journal article" date="2018" name="Environ. Microbiol.">
        <title>Genomes of ubiquitous marine and hypersaline Hydrogenovibrio, Thiomicrorhabdus and Thiomicrospira spp. encode a diversity of mechanisms to sustain chemolithoautotrophy in heterogeneous environments.</title>
        <authorList>
            <person name="Scott K.M."/>
            <person name="Williams J."/>
            <person name="Porter C.M.B."/>
            <person name="Russel S."/>
            <person name="Harmer T.L."/>
            <person name="Paul J.H."/>
            <person name="Antonen K.M."/>
            <person name="Bridges M.K."/>
            <person name="Camper G.J."/>
            <person name="Campla C.K."/>
            <person name="Casella L.G."/>
            <person name="Chase E."/>
            <person name="Conrad J.W."/>
            <person name="Cruz M.C."/>
            <person name="Dunlap D.S."/>
            <person name="Duran L."/>
            <person name="Fahsbender E.M."/>
            <person name="Goldsmith D.B."/>
            <person name="Keeley R.F."/>
            <person name="Kondoff M.R."/>
            <person name="Kussy B.I."/>
            <person name="Lane M.K."/>
            <person name="Lawler S."/>
            <person name="Leigh B.A."/>
            <person name="Lewis C."/>
            <person name="Lostal L.M."/>
            <person name="Marking D."/>
            <person name="Mancera P.A."/>
            <person name="McClenthan E.C."/>
            <person name="McIntyre E.A."/>
            <person name="Mine J.A."/>
            <person name="Modi S."/>
            <person name="Moore B.D."/>
            <person name="Morgan W.A."/>
            <person name="Nelson K.M."/>
            <person name="Nguyen K.N."/>
            <person name="Ogburn N."/>
            <person name="Parrino D.G."/>
            <person name="Pedapudi A.D."/>
            <person name="Pelham R.P."/>
            <person name="Preece A.M."/>
            <person name="Rampersad E.A."/>
            <person name="Richardson J.C."/>
            <person name="Rodgers C.M."/>
            <person name="Schaffer B.L."/>
            <person name="Sheridan N.E."/>
            <person name="Solone M.R."/>
            <person name="Staley Z.R."/>
            <person name="Tabuchi M."/>
            <person name="Waide R.J."/>
            <person name="Wanjugi P.W."/>
            <person name="Young S."/>
            <person name="Clum A."/>
            <person name="Daum C."/>
            <person name="Huntemann M."/>
            <person name="Ivanova N."/>
            <person name="Kyrpides N."/>
            <person name="Mikhailova N."/>
            <person name="Palaniappan K."/>
            <person name="Pillay M."/>
            <person name="Reddy T.B.K."/>
            <person name="Shapiro N."/>
            <person name="Stamatis D."/>
            <person name="Varghese N."/>
            <person name="Woyke T."/>
            <person name="Boden R."/>
            <person name="Freyermuth S.K."/>
            <person name="Kerfeld C.A."/>
        </authorList>
    </citation>
    <scope>NUCLEOTIDE SEQUENCE [LARGE SCALE GENOMIC DNA]</scope>
    <source>
        <strain evidence="4 5">JR-2</strain>
    </source>
</reference>
<dbReference type="SUPFAM" id="SSF52172">
    <property type="entry name" value="CheY-like"/>
    <property type="match status" value="1"/>
</dbReference>
<dbReference type="KEGG" id="htr:EPV75_10535"/>
<dbReference type="InterPro" id="IPR052020">
    <property type="entry name" value="Cyclic_di-GMP/3'3'-cGAMP_PDE"/>
</dbReference>
<feature type="modified residue" description="4-aspartylphosphate" evidence="1">
    <location>
        <position position="60"/>
    </location>
</feature>
<dbReference type="SUPFAM" id="SSF109604">
    <property type="entry name" value="HD-domain/PDEase-like"/>
    <property type="match status" value="1"/>
</dbReference>
<dbReference type="Pfam" id="PF13487">
    <property type="entry name" value="HD_5"/>
    <property type="match status" value="1"/>
</dbReference>
<feature type="domain" description="HD-GYP" evidence="3">
    <location>
        <begin position="155"/>
        <end position="352"/>
    </location>
</feature>
<dbReference type="CDD" id="cd00077">
    <property type="entry name" value="HDc"/>
    <property type="match status" value="1"/>
</dbReference>
<dbReference type="AlphaFoldDB" id="A0A410H566"/>
<feature type="domain" description="Response regulatory" evidence="2">
    <location>
        <begin position="10"/>
        <end position="128"/>
    </location>
</feature>
<keyword evidence="1" id="KW-0597">Phosphoprotein</keyword>